<evidence type="ECO:0000313" key="5">
    <source>
        <dbReference type="Proteomes" id="UP000292507"/>
    </source>
</evidence>
<dbReference type="EMBL" id="SHKV01000001">
    <property type="protein sequence ID" value="RZU31584.1"/>
    <property type="molecule type" value="Genomic_DNA"/>
</dbReference>
<dbReference type="InterPro" id="IPR049492">
    <property type="entry name" value="BD-FAE-like_dom"/>
</dbReference>
<evidence type="ECO:0000256" key="2">
    <source>
        <dbReference type="SAM" id="MobiDB-lite"/>
    </source>
</evidence>
<proteinExistence type="predicted"/>
<dbReference type="Pfam" id="PF20434">
    <property type="entry name" value="BD-FAE"/>
    <property type="match status" value="1"/>
</dbReference>
<reference evidence="4 5" key="1">
    <citation type="submission" date="2019-02" db="EMBL/GenBank/DDBJ databases">
        <title>Sequencing the genomes of 1000 actinobacteria strains.</title>
        <authorList>
            <person name="Klenk H.-P."/>
        </authorList>
    </citation>
    <scope>NUCLEOTIDE SEQUENCE [LARGE SCALE GENOMIC DNA]</scope>
    <source>
        <strain evidence="4 5">DSM 44509</strain>
    </source>
</reference>
<evidence type="ECO:0000256" key="1">
    <source>
        <dbReference type="ARBA" id="ARBA00022801"/>
    </source>
</evidence>
<dbReference type="PANTHER" id="PTHR48081">
    <property type="entry name" value="AB HYDROLASE SUPERFAMILY PROTEIN C4A8.06C"/>
    <property type="match status" value="1"/>
</dbReference>
<dbReference type="RefSeq" id="WP_104529950.1">
    <property type="nucleotide sequence ID" value="NZ_POQT01000037.1"/>
</dbReference>
<sequence>MSDAGNRPAAEVEDRSVLTLPAPPPDVVLSYGPDPDHVADVRFPRAPRPGRPVVVVLHGGFWRPQIDRMNVRPMTAALAEAGWATVAPEYRRVPGRPDLTVEDVQAAVRAVAVAPELDPLPDRRVVLAGHSAGGHLALLAATTLGPDAPLGILGLAPVADLGVAEQLGLGDGAVGAFLGRDAAARPDLDPARLPAPTGAVRIVHGTADGIVPIEVSEAYLVRHPHGRLVAVPGGHFAVIDPRTGAWAAVLTSLDELGVGADRR</sequence>
<dbReference type="InterPro" id="IPR029058">
    <property type="entry name" value="AB_hydrolase_fold"/>
</dbReference>
<organism evidence="4 5">
    <name type="scientific">Blastococcus saxobsidens</name>
    <dbReference type="NCBI Taxonomy" id="138336"/>
    <lineage>
        <taxon>Bacteria</taxon>
        <taxon>Bacillati</taxon>
        <taxon>Actinomycetota</taxon>
        <taxon>Actinomycetes</taxon>
        <taxon>Geodermatophilales</taxon>
        <taxon>Geodermatophilaceae</taxon>
        <taxon>Blastococcus</taxon>
    </lineage>
</organism>
<dbReference type="InterPro" id="IPR050300">
    <property type="entry name" value="GDXG_lipolytic_enzyme"/>
</dbReference>
<feature type="region of interest" description="Disordered" evidence="2">
    <location>
        <begin position="1"/>
        <end position="25"/>
    </location>
</feature>
<dbReference type="Gene3D" id="3.40.50.1820">
    <property type="entry name" value="alpha/beta hydrolase"/>
    <property type="match status" value="1"/>
</dbReference>
<evidence type="ECO:0000259" key="3">
    <source>
        <dbReference type="Pfam" id="PF20434"/>
    </source>
</evidence>
<feature type="domain" description="BD-FAE-like" evidence="3">
    <location>
        <begin position="40"/>
        <end position="143"/>
    </location>
</feature>
<dbReference type="SUPFAM" id="SSF53474">
    <property type="entry name" value="alpha/beta-Hydrolases"/>
    <property type="match status" value="1"/>
</dbReference>
<comment type="caution">
    <text evidence="4">The sequence shown here is derived from an EMBL/GenBank/DDBJ whole genome shotgun (WGS) entry which is preliminary data.</text>
</comment>
<keyword evidence="5" id="KW-1185">Reference proteome</keyword>
<evidence type="ECO:0000313" key="4">
    <source>
        <dbReference type="EMBL" id="RZU31584.1"/>
    </source>
</evidence>
<dbReference type="Proteomes" id="UP000292507">
    <property type="component" value="Unassembled WGS sequence"/>
</dbReference>
<keyword evidence="1 4" id="KW-0378">Hydrolase</keyword>
<name>A0A4Q7Y586_9ACTN</name>
<dbReference type="OrthoDB" id="255603at2"/>
<dbReference type="GO" id="GO:0016787">
    <property type="term" value="F:hydrolase activity"/>
    <property type="evidence" value="ECO:0007669"/>
    <property type="project" value="UniProtKB-KW"/>
</dbReference>
<gene>
    <name evidence="4" type="ORF">BKA19_1255</name>
</gene>
<protein>
    <submittedName>
        <fullName evidence="4">Alpha/beta hydrolase family protein</fullName>
    </submittedName>
</protein>
<dbReference type="AlphaFoldDB" id="A0A4Q7Y586"/>
<accession>A0A4Q7Y586</accession>